<evidence type="ECO:0000256" key="2">
    <source>
        <dbReference type="ARBA" id="ARBA00022448"/>
    </source>
</evidence>
<dbReference type="Pfam" id="PF04632">
    <property type="entry name" value="FUSC"/>
    <property type="match status" value="1"/>
</dbReference>
<feature type="transmembrane region" description="Helical" evidence="7">
    <location>
        <begin position="498"/>
        <end position="521"/>
    </location>
</feature>
<feature type="transmembrane region" description="Helical" evidence="7">
    <location>
        <begin position="70"/>
        <end position="87"/>
    </location>
</feature>
<keyword evidence="9" id="KW-1185">Reference proteome</keyword>
<dbReference type="AlphaFoldDB" id="A0A9Q3YNU1"/>
<comment type="caution">
    <text evidence="8">The sequence shown here is derived from an EMBL/GenBank/DDBJ whole genome shotgun (WGS) entry which is preliminary data.</text>
</comment>
<feature type="transmembrane region" description="Helical" evidence="7">
    <location>
        <begin position="117"/>
        <end position="136"/>
    </location>
</feature>
<reference evidence="8" key="1">
    <citation type="submission" date="2021-10" db="EMBL/GenBank/DDBJ databases">
        <title>The diversity and Nitrogen Metabolism of Culturable Nitrate-Utilizing Bacteria Within the Oxygen Minimum Zone of the Changjiang (Yangtze River)Estuary.</title>
        <authorList>
            <person name="Zhang D."/>
            <person name="Zheng J."/>
            <person name="Liu S."/>
            <person name="He W."/>
        </authorList>
    </citation>
    <scope>NUCLEOTIDE SEQUENCE</scope>
    <source>
        <strain evidence="8">FXH-223</strain>
    </source>
</reference>
<accession>A0A9Q3YNU1</accession>
<keyword evidence="2" id="KW-0813">Transport</keyword>
<comment type="subcellular location">
    <subcellularLocation>
        <location evidence="1">Cell membrane</location>
        <topology evidence="1">Multi-pass membrane protein</topology>
    </subcellularLocation>
</comment>
<protein>
    <submittedName>
        <fullName evidence="8">FUSC family protein</fullName>
    </submittedName>
</protein>
<gene>
    <name evidence="8" type="ORF">LL252_16325</name>
</gene>
<dbReference type="PANTHER" id="PTHR30509:SF9">
    <property type="entry name" value="MULTIDRUG RESISTANCE PROTEIN MDTO"/>
    <property type="match status" value="1"/>
</dbReference>
<feature type="transmembrane region" description="Helical" evidence="7">
    <location>
        <begin position="396"/>
        <end position="411"/>
    </location>
</feature>
<feature type="transmembrane region" description="Helical" evidence="7">
    <location>
        <begin position="580"/>
        <end position="601"/>
    </location>
</feature>
<sequence>MAPGSLIPAFLRQAGAREWQFSLRTFAAGMLALYIALALGLDEPKWSLMTVYIVAQPLGGMAVAKGIYRLLGTLGGALVATLLVGALNSQPTLFFIALVVWLGLCTFAASLLRNFRAYAFVLAGYSALIVGVPAVLAPDQTFSLAVARVTEISLGIVCVSLLSVLVWPRSAGGAYLQSSRTQLIALIRLVADTAAGELDRDQLRARRQALITDGMALENLREHALFDSPRLRNRAGLCRRLGHEMLAMISSVGPLHAYVNRYAERHHHPLVTALLADIAALDPEAPPEALRDTLHGLYVRARTLARELRGGQRDDNDERFYSLQLALEHSAELCDRLRSSVALFAMLTDRAPLVQWRGGTSRPHLDPSQAWRNGVRAALALSGALAFWYWSASPQGAGVAIQVGVICALFATRDNPLAAVRGFIKGAALAAALATLYRLVLLPGSDGFAELVLWLAPVYVLAGLAMARPATAGIGIPVTIFFPLLLDLSPLQNFDALPLFNNVLSLGMGMALAVLAFMLVWPGDTPAEARQRLCRDLCRTLGRWPIRRRWPRHRLERQLYDRIGLLLPNLDPDDPRDGDLLRGALAAVTLGLGLLYLNMLCRRGLPGDEKLAITRLIRDTQRVLRDGDEDRWLALTAQADTVLRRCQRAYGPDLDPGERRRLVRSVVRLRLQISIIRRYAGFFLAGSADRPWRGLRDQDVV</sequence>
<feature type="transmembrane region" description="Helical" evidence="7">
    <location>
        <begin position="423"/>
        <end position="440"/>
    </location>
</feature>
<evidence type="ECO:0000256" key="6">
    <source>
        <dbReference type="ARBA" id="ARBA00023136"/>
    </source>
</evidence>
<dbReference type="GO" id="GO:0022857">
    <property type="term" value="F:transmembrane transporter activity"/>
    <property type="evidence" value="ECO:0007669"/>
    <property type="project" value="InterPro"/>
</dbReference>
<dbReference type="EMBL" id="JAJGNA010000029">
    <property type="protein sequence ID" value="MCC4310142.1"/>
    <property type="molecule type" value="Genomic_DNA"/>
</dbReference>
<dbReference type="RefSeq" id="WP_228234767.1">
    <property type="nucleotide sequence ID" value="NZ_JAJGNA010000029.1"/>
</dbReference>
<keyword evidence="6 7" id="KW-0472">Membrane</keyword>
<dbReference type="PANTHER" id="PTHR30509">
    <property type="entry name" value="P-HYDROXYBENZOIC ACID EFFLUX PUMP SUBUNIT-RELATED"/>
    <property type="match status" value="1"/>
</dbReference>
<keyword evidence="3" id="KW-1003">Cell membrane</keyword>
<evidence type="ECO:0000256" key="1">
    <source>
        <dbReference type="ARBA" id="ARBA00004651"/>
    </source>
</evidence>
<evidence type="ECO:0000256" key="3">
    <source>
        <dbReference type="ARBA" id="ARBA00022475"/>
    </source>
</evidence>
<organism evidence="8 9">
    <name type="scientific">Alloalcanivorax marinus</name>
    <dbReference type="NCBI Taxonomy" id="1177169"/>
    <lineage>
        <taxon>Bacteria</taxon>
        <taxon>Pseudomonadati</taxon>
        <taxon>Pseudomonadota</taxon>
        <taxon>Gammaproteobacteria</taxon>
        <taxon>Oceanospirillales</taxon>
        <taxon>Alcanivoracaceae</taxon>
        <taxon>Alloalcanivorax</taxon>
    </lineage>
</organism>
<dbReference type="GO" id="GO:0005886">
    <property type="term" value="C:plasma membrane"/>
    <property type="evidence" value="ECO:0007669"/>
    <property type="project" value="UniProtKB-SubCell"/>
</dbReference>
<evidence type="ECO:0000256" key="4">
    <source>
        <dbReference type="ARBA" id="ARBA00022692"/>
    </source>
</evidence>
<name>A0A9Q3YNU1_9GAMM</name>
<feature type="transmembrane region" description="Helical" evidence="7">
    <location>
        <begin position="460"/>
        <end position="486"/>
    </location>
</feature>
<dbReference type="InterPro" id="IPR006726">
    <property type="entry name" value="PHBA_efflux_AaeB/fusaric-R"/>
</dbReference>
<keyword evidence="5 7" id="KW-1133">Transmembrane helix</keyword>
<evidence type="ECO:0000256" key="7">
    <source>
        <dbReference type="SAM" id="Phobius"/>
    </source>
</evidence>
<evidence type="ECO:0000256" key="5">
    <source>
        <dbReference type="ARBA" id="ARBA00022989"/>
    </source>
</evidence>
<proteinExistence type="predicted"/>
<evidence type="ECO:0000313" key="8">
    <source>
        <dbReference type="EMBL" id="MCC4310142.1"/>
    </source>
</evidence>
<feature type="transmembrane region" description="Helical" evidence="7">
    <location>
        <begin position="142"/>
        <end position="167"/>
    </location>
</feature>
<evidence type="ECO:0000313" key="9">
    <source>
        <dbReference type="Proteomes" id="UP001108027"/>
    </source>
</evidence>
<feature type="transmembrane region" description="Helical" evidence="7">
    <location>
        <begin position="93"/>
        <end position="112"/>
    </location>
</feature>
<feature type="transmembrane region" description="Helical" evidence="7">
    <location>
        <begin position="21"/>
        <end position="40"/>
    </location>
</feature>
<dbReference type="Proteomes" id="UP001108027">
    <property type="component" value="Unassembled WGS sequence"/>
</dbReference>
<keyword evidence="4 7" id="KW-0812">Transmembrane</keyword>